<dbReference type="Proteomes" id="UP000037784">
    <property type="component" value="Unassembled WGS sequence"/>
</dbReference>
<feature type="compositionally biased region" description="Low complexity" evidence="2">
    <location>
        <begin position="618"/>
        <end position="633"/>
    </location>
</feature>
<feature type="region of interest" description="Disordered" evidence="2">
    <location>
        <begin position="618"/>
        <end position="647"/>
    </location>
</feature>
<feature type="compositionally biased region" description="Low complexity" evidence="2">
    <location>
        <begin position="669"/>
        <end position="688"/>
    </location>
</feature>
<dbReference type="PANTHER" id="PTHR12558:SF13">
    <property type="entry name" value="CELL DIVISION CYCLE PROTEIN 27 HOMOLOG"/>
    <property type="match status" value="1"/>
</dbReference>
<sequence length="853" mass="93852">MEQLPLSEYVQKVDEFLEQEAYDEAIVWAQHVLQLFPRYLPAYRLLAQAALEKGMHDDAIDLFRRVLSADPEDFIAYAGLGLIYAERNLLHEAIWHMMRAFELQPNNVYVREQLRNLYEQHTGRRPGRLKMNHAALGRVHLRNQRYELAIQELRIDLEDDPDRVDLRVALAEAYWHAGYRKEAVQQAEQVLNELPNALKANLIVGQFWEEESQSNRAAQYLERARMLDPEGRMAHRLFGANSVIPLQTIVVPLPGAEEEEKEAASEETTDWFATVGLFDETLEEDIFGGATETVAPSEDWRIALRRETDAVLAAWEAEQTAPWDETLESAEEPQDLSFLDEFEASEQTEEEAEVISLDDLGIEYPEEPGDEVVGFEIVDEPPATDEQDLQEAMRDAVARAFEALEPVELPDLSTLPEWLIALRAETEGVVEAWEAALRLAEAEAEAPTPEPIAPEAPAADWRADLRETTEALLAEVPAPAEPTADVEAPPAEALTPTPEPVAPEAPAADWRADLRETTEALLAEALASAEPTADVEAPPAEAPTLEPVAPEAPAADWRAELRETTEALLAEAPASAEPTADVEAPPAEAPTLEPVAPEAPVADWRAELRETTEALLAEAPAPVEPTADVEAPPAEAPTPTPEPVVPEAPAADWRADLREATEALLAEAPAPAEPTADVEAPPAEALTPTPEPVAPEAPAEEAETPAVVEEEPGLEDVPPIEEEPAEERGHTDWLGDLREPPSAPIEGEEESATPAVEAAEAESMTWAIEGTFSPELMEALHLAQQGKEREALRLFQRIYQEGGQDEALAEALLLWVNTGKTGAQPHQLLGDVYRRLGRLREAADQYREAIRKI</sequence>
<keyword evidence="4" id="KW-1185">Reference proteome</keyword>
<evidence type="ECO:0000256" key="1">
    <source>
        <dbReference type="PROSITE-ProRule" id="PRU00339"/>
    </source>
</evidence>
<dbReference type="PANTHER" id="PTHR12558">
    <property type="entry name" value="CELL DIVISION CYCLE 16,23,27"/>
    <property type="match status" value="1"/>
</dbReference>
<reference evidence="3 4" key="1">
    <citation type="journal article" date="2015" name="Genome Announc.">
        <title>Draft Genome Sequence of a Heterotrophic Facultative Anaerobic Thermophilic Bacterium, Ardenticatena maritima Strain 110ST.</title>
        <authorList>
            <person name="Kawaichi S."/>
            <person name="Yoshida T."/>
            <person name="Sako Y."/>
            <person name="Nakamura R."/>
        </authorList>
    </citation>
    <scope>NUCLEOTIDE SEQUENCE [LARGE SCALE GENOMIC DNA]</scope>
    <source>
        <strain evidence="3 4">110S</strain>
    </source>
</reference>
<dbReference type="PROSITE" id="PS50005">
    <property type="entry name" value="TPR"/>
    <property type="match status" value="2"/>
</dbReference>
<dbReference type="EMBL" id="BBZA01000002">
    <property type="protein sequence ID" value="GAP61599.1"/>
    <property type="molecule type" value="Genomic_DNA"/>
</dbReference>
<dbReference type="InParanoid" id="A0A0M8K6Q3"/>
<dbReference type="OrthoDB" id="146546at2"/>
<feature type="compositionally biased region" description="Pro residues" evidence="2">
    <location>
        <begin position="634"/>
        <end position="646"/>
    </location>
</feature>
<proteinExistence type="predicted"/>
<feature type="region of interest" description="Disordered" evidence="2">
    <location>
        <begin position="669"/>
        <end position="758"/>
    </location>
</feature>
<dbReference type="AlphaFoldDB" id="A0A0M8K6Q3"/>
<dbReference type="RefSeq" id="WP_054491555.1">
    <property type="nucleotide sequence ID" value="NZ_BBZA01000002.1"/>
</dbReference>
<dbReference type="PROSITE" id="PS50293">
    <property type="entry name" value="TPR_REGION"/>
    <property type="match status" value="1"/>
</dbReference>
<dbReference type="Gene3D" id="1.25.40.10">
    <property type="entry name" value="Tetratricopeptide repeat domain"/>
    <property type="match status" value="3"/>
</dbReference>
<dbReference type="InterPro" id="IPR019734">
    <property type="entry name" value="TPR_rpt"/>
</dbReference>
<feature type="compositionally biased region" description="Low complexity" evidence="2">
    <location>
        <begin position="477"/>
        <end position="496"/>
    </location>
</feature>
<feature type="region of interest" description="Disordered" evidence="2">
    <location>
        <begin position="572"/>
        <end position="597"/>
    </location>
</feature>
<name>A0A0M8K6Q3_9CHLR</name>
<feature type="region of interest" description="Disordered" evidence="2">
    <location>
        <begin position="528"/>
        <end position="550"/>
    </location>
</feature>
<keyword evidence="1" id="KW-0802">TPR repeat</keyword>
<evidence type="ECO:0000313" key="3">
    <source>
        <dbReference type="EMBL" id="GAP61599.1"/>
    </source>
</evidence>
<feature type="repeat" description="TPR" evidence="1">
    <location>
        <begin position="74"/>
        <end position="107"/>
    </location>
</feature>
<feature type="repeat" description="TPR" evidence="1">
    <location>
        <begin position="40"/>
        <end position="73"/>
    </location>
</feature>
<dbReference type="Pfam" id="PF13181">
    <property type="entry name" value="TPR_8"/>
    <property type="match status" value="1"/>
</dbReference>
<evidence type="ECO:0000256" key="2">
    <source>
        <dbReference type="SAM" id="MobiDB-lite"/>
    </source>
</evidence>
<organism evidence="3 4">
    <name type="scientific">Ardenticatena maritima</name>
    <dbReference type="NCBI Taxonomy" id="872965"/>
    <lineage>
        <taxon>Bacteria</taxon>
        <taxon>Bacillati</taxon>
        <taxon>Chloroflexota</taxon>
        <taxon>Ardenticatenia</taxon>
        <taxon>Ardenticatenales</taxon>
        <taxon>Ardenticatenaceae</taxon>
        <taxon>Ardenticatena</taxon>
    </lineage>
</organism>
<gene>
    <name evidence="3" type="ORF">ARMA_0022</name>
</gene>
<evidence type="ECO:0000313" key="4">
    <source>
        <dbReference type="Proteomes" id="UP000037784"/>
    </source>
</evidence>
<dbReference type="InterPro" id="IPR011990">
    <property type="entry name" value="TPR-like_helical_dom_sf"/>
</dbReference>
<dbReference type="Pfam" id="PF14559">
    <property type="entry name" value="TPR_19"/>
    <property type="match status" value="1"/>
</dbReference>
<dbReference type="SUPFAM" id="SSF48452">
    <property type="entry name" value="TPR-like"/>
    <property type="match status" value="1"/>
</dbReference>
<feature type="compositionally biased region" description="Basic and acidic residues" evidence="2">
    <location>
        <begin position="726"/>
        <end position="739"/>
    </location>
</feature>
<feature type="region of interest" description="Disordered" evidence="2">
    <location>
        <begin position="477"/>
        <end position="504"/>
    </location>
</feature>
<reference evidence="4" key="2">
    <citation type="submission" date="2015-08" db="EMBL/GenBank/DDBJ databases">
        <title>Draft Genome Sequence of a Heterotrophic Facultative Anaerobic Bacterium Ardenticatena maritima Strain 110S.</title>
        <authorList>
            <person name="Kawaichi S."/>
            <person name="Yoshida T."/>
            <person name="Sako Y."/>
            <person name="Nakamura R."/>
        </authorList>
    </citation>
    <scope>NUCLEOTIDE SEQUENCE [LARGE SCALE GENOMIC DNA]</scope>
    <source>
        <strain evidence="4">110S</strain>
    </source>
</reference>
<feature type="compositionally biased region" description="Acidic residues" evidence="2">
    <location>
        <begin position="698"/>
        <end position="725"/>
    </location>
</feature>
<accession>A0A0M8K6Q3</accession>
<dbReference type="SMART" id="SM00028">
    <property type="entry name" value="TPR"/>
    <property type="match status" value="6"/>
</dbReference>
<evidence type="ECO:0008006" key="5">
    <source>
        <dbReference type="Google" id="ProtNLM"/>
    </source>
</evidence>
<protein>
    <recommendedName>
        <fullName evidence="5">Tetratricopeptide repeat protein</fullName>
    </recommendedName>
</protein>
<dbReference type="Pfam" id="PF13432">
    <property type="entry name" value="TPR_16"/>
    <property type="match status" value="1"/>
</dbReference>
<comment type="caution">
    <text evidence="3">The sequence shown here is derived from an EMBL/GenBank/DDBJ whole genome shotgun (WGS) entry which is preliminary data.</text>
</comment>